<dbReference type="Proteomes" id="UP001165060">
    <property type="component" value="Unassembled WGS sequence"/>
</dbReference>
<evidence type="ECO:0000256" key="1">
    <source>
        <dbReference type="SAM" id="MobiDB-lite"/>
    </source>
</evidence>
<accession>A0ABQ6MFW4</accession>
<name>A0ABQ6MFW4_9STRA</name>
<feature type="region of interest" description="Disordered" evidence="1">
    <location>
        <begin position="1"/>
        <end position="47"/>
    </location>
</feature>
<comment type="caution">
    <text evidence="2">The sequence shown here is derived from an EMBL/GenBank/DDBJ whole genome shotgun (WGS) entry which is preliminary data.</text>
</comment>
<proteinExistence type="predicted"/>
<dbReference type="EMBL" id="BRYB01002778">
    <property type="protein sequence ID" value="GMI25300.1"/>
    <property type="molecule type" value="Genomic_DNA"/>
</dbReference>
<feature type="region of interest" description="Disordered" evidence="1">
    <location>
        <begin position="71"/>
        <end position="107"/>
    </location>
</feature>
<protein>
    <submittedName>
        <fullName evidence="2">Uncharacterized protein</fullName>
    </submittedName>
</protein>
<organism evidence="2 3">
    <name type="scientific">Tetraparma gracilis</name>
    <dbReference type="NCBI Taxonomy" id="2962635"/>
    <lineage>
        <taxon>Eukaryota</taxon>
        <taxon>Sar</taxon>
        <taxon>Stramenopiles</taxon>
        <taxon>Ochrophyta</taxon>
        <taxon>Bolidophyceae</taxon>
        <taxon>Parmales</taxon>
        <taxon>Triparmaceae</taxon>
        <taxon>Tetraparma</taxon>
    </lineage>
</organism>
<feature type="compositionally biased region" description="Basic and acidic residues" evidence="1">
    <location>
        <begin position="1"/>
        <end position="12"/>
    </location>
</feature>
<feature type="non-terminal residue" evidence="2">
    <location>
        <position position="1"/>
    </location>
</feature>
<evidence type="ECO:0000313" key="3">
    <source>
        <dbReference type="Proteomes" id="UP001165060"/>
    </source>
</evidence>
<sequence>YVDMVTRDDRFRGLGGTFRTPPDPAKQDPTSAYMDGLASPPPPPVDLADRLELAALNEEKTLQQQKIVRAQRAERAREEQGQERERMAERQAEADRVRFEKVRKGGG</sequence>
<keyword evidence="3" id="KW-1185">Reference proteome</keyword>
<reference evidence="2 3" key="1">
    <citation type="journal article" date="2023" name="Commun. Biol.">
        <title>Genome analysis of Parmales, the sister group of diatoms, reveals the evolutionary specialization of diatoms from phago-mixotrophs to photoautotrophs.</title>
        <authorList>
            <person name="Ban H."/>
            <person name="Sato S."/>
            <person name="Yoshikawa S."/>
            <person name="Yamada K."/>
            <person name="Nakamura Y."/>
            <person name="Ichinomiya M."/>
            <person name="Sato N."/>
            <person name="Blanc-Mathieu R."/>
            <person name="Endo H."/>
            <person name="Kuwata A."/>
            <person name="Ogata H."/>
        </authorList>
    </citation>
    <scope>NUCLEOTIDE SEQUENCE [LARGE SCALE GENOMIC DNA]</scope>
</reference>
<gene>
    <name evidence="2" type="ORF">TeGR_g13857</name>
</gene>
<evidence type="ECO:0000313" key="2">
    <source>
        <dbReference type="EMBL" id="GMI25300.1"/>
    </source>
</evidence>